<evidence type="ECO:0000256" key="8">
    <source>
        <dbReference type="ARBA" id="ARBA00050293"/>
    </source>
</evidence>
<dbReference type="PATRIC" id="fig|1704032.3.peg.603"/>
<dbReference type="PANTHER" id="PTHR43512:SF4">
    <property type="entry name" value="TRANSLATION FACTOR GUF1 HOMOLOG, CHLOROPLASTIC"/>
    <property type="match status" value="1"/>
</dbReference>
<dbReference type="FunFam" id="3.30.70.2570:FF:000001">
    <property type="entry name" value="Translation factor GUF1, mitochondrial"/>
    <property type="match status" value="1"/>
</dbReference>
<evidence type="ECO:0000256" key="1">
    <source>
        <dbReference type="ARBA" id="ARBA00005454"/>
    </source>
</evidence>
<comment type="subcellular location">
    <subcellularLocation>
        <location evidence="12">Cell membrane</location>
        <topology evidence="12">Peripheral membrane protein</topology>
        <orientation evidence="12">Cytoplasmic side</orientation>
    </subcellularLocation>
</comment>
<evidence type="ECO:0000256" key="7">
    <source>
        <dbReference type="ARBA" id="ARBA00023136"/>
    </source>
</evidence>
<dbReference type="Gene3D" id="3.30.70.2570">
    <property type="entry name" value="Elongation factor 4, C-terminal domain"/>
    <property type="match status" value="1"/>
</dbReference>
<evidence type="ECO:0000259" key="13">
    <source>
        <dbReference type="PROSITE" id="PS51722"/>
    </source>
</evidence>
<feature type="binding site" evidence="12">
    <location>
        <begin position="20"/>
        <end position="25"/>
    </location>
    <ligand>
        <name>GTP</name>
        <dbReference type="ChEBI" id="CHEBI:37565"/>
    </ligand>
</feature>
<evidence type="ECO:0000313" key="15">
    <source>
        <dbReference type="Proteomes" id="UP000052020"/>
    </source>
</evidence>
<dbReference type="NCBIfam" id="TIGR00231">
    <property type="entry name" value="small_GTP"/>
    <property type="match status" value="1"/>
</dbReference>
<evidence type="ECO:0000256" key="12">
    <source>
        <dbReference type="HAMAP-Rule" id="MF_00071"/>
    </source>
</evidence>
<evidence type="ECO:0000256" key="4">
    <source>
        <dbReference type="ARBA" id="ARBA00022801"/>
    </source>
</evidence>
<evidence type="ECO:0000256" key="6">
    <source>
        <dbReference type="ARBA" id="ARBA00023134"/>
    </source>
</evidence>
<dbReference type="Proteomes" id="UP000052020">
    <property type="component" value="Unassembled WGS sequence"/>
</dbReference>
<dbReference type="InterPro" id="IPR005225">
    <property type="entry name" value="Small_GTP-bd"/>
</dbReference>
<comment type="caution">
    <text evidence="14">The sequence shown here is derived from an EMBL/GenBank/DDBJ whole genome shotgun (WGS) entry which is preliminary data.</text>
</comment>
<keyword evidence="3 12" id="KW-0547">Nucleotide-binding</keyword>
<dbReference type="InterPro" id="IPR000795">
    <property type="entry name" value="T_Tr_GTP-bd_dom"/>
</dbReference>
<dbReference type="GO" id="GO:0005525">
    <property type="term" value="F:GTP binding"/>
    <property type="evidence" value="ECO:0007669"/>
    <property type="project" value="UniProtKB-UniRule"/>
</dbReference>
<dbReference type="Gene3D" id="2.40.30.10">
    <property type="entry name" value="Translation factors"/>
    <property type="match status" value="1"/>
</dbReference>
<dbReference type="SUPFAM" id="SSF50447">
    <property type="entry name" value="Translation proteins"/>
    <property type="match status" value="1"/>
</dbReference>
<dbReference type="EC" id="3.6.5.n1" evidence="11 12"/>
<dbReference type="Gene3D" id="3.30.70.240">
    <property type="match status" value="1"/>
</dbReference>
<accession>A0A0S7XMT2</accession>
<dbReference type="GO" id="GO:0003746">
    <property type="term" value="F:translation elongation factor activity"/>
    <property type="evidence" value="ECO:0007669"/>
    <property type="project" value="UniProtKB-UniRule"/>
</dbReference>
<dbReference type="SUPFAM" id="SSF52540">
    <property type="entry name" value="P-loop containing nucleoside triphosphate hydrolases"/>
    <property type="match status" value="1"/>
</dbReference>
<dbReference type="InterPro" id="IPR004161">
    <property type="entry name" value="EFTu-like_2"/>
</dbReference>
<dbReference type="EMBL" id="LIZY01000083">
    <property type="protein sequence ID" value="KPJ63491.1"/>
    <property type="molecule type" value="Genomic_DNA"/>
</dbReference>
<feature type="domain" description="Tr-type G" evidence="13">
    <location>
        <begin position="8"/>
        <end position="190"/>
    </location>
</feature>
<dbReference type="InterPro" id="IPR013842">
    <property type="entry name" value="LepA_CTD"/>
</dbReference>
<feature type="binding site" evidence="12">
    <location>
        <begin position="137"/>
        <end position="140"/>
    </location>
    <ligand>
        <name>GTP</name>
        <dbReference type="ChEBI" id="CHEBI:37565"/>
    </ligand>
</feature>
<dbReference type="FunFam" id="3.30.70.240:FF:000007">
    <property type="entry name" value="Translation factor GUF1, mitochondrial"/>
    <property type="match status" value="1"/>
</dbReference>
<keyword evidence="7 12" id="KW-0472">Membrane</keyword>
<dbReference type="CDD" id="cd16260">
    <property type="entry name" value="EF4_III"/>
    <property type="match status" value="1"/>
</dbReference>
<dbReference type="Gene3D" id="3.40.50.300">
    <property type="entry name" value="P-loop containing nucleotide triphosphate hydrolases"/>
    <property type="match status" value="1"/>
</dbReference>
<keyword evidence="4 12" id="KW-0378">Hydrolase</keyword>
<dbReference type="FunFam" id="2.40.30.10:FF:000015">
    <property type="entry name" value="Translation factor GUF1, mitochondrial"/>
    <property type="match status" value="1"/>
</dbReference>
<comment type="similarity">
    <text evidence="10">Belongs to the GTP-binding elongation factor family. LepA subfamily.</text>
</comment>
<dbReference type="PROSITE" id="PS00301">
    <property type="entry name" value="G_TR_1"/>
    <property type="match status" value="1"/>
</dbReference>
<dbReference type="InterPro" id="IPR035647">
    <property type="entry name" value="EFG_III/V"/>
</dbReference>
<evidence type="ECO:0000256" key="5">
    <source>
        <dbReference type="ARBA" id="ARBA00022917"/>
    </source>
</evidence>
<dbReference type="PRINTS" id="PR00315">
    <property type="entry name" value="ELONGATNFCT"/>
</dbReference>
<dbReference type="GO" id="GO:0003924">
    <property type="term" value="F:GTPase activity"/>
    <property type="evidence" value="ECO:0007669"/>
    <property type="project" value="UniProtKB-UniRule"/>
</dbReference>
<dbReference type="GO" id="GO:0043022">
    <property type="term" value="F:ribosome binding"/>
    <property type="evidence" value="ECO:0007669"/>
    <property type="project" value="UniProtKB-UniRule"/>
</dbReference>
<evidence type="ECO:0000256" key="10">
    <source>
        <dbReference type="ARBA" id="ARBA00061052"/>
    </source>
</evidence>
<dbReference type="PROSITE" id="PS51722">
    <property type="entry name" value="G_TR_2"/>
    <property type="match status" value="1"/>
</dbReference>
<dbReference type="Gene3D" id="3.30.70.870">
    <property type="entry name" value="Elongation Factor G (Translational Gtpase), domain 3"/>
    <property type="match status" value="1"/>
</dbReference>
<organism evidence="14 15">
    <name type="scientific">candidate division KD3-62 bacterium DG_56</name>
    <dbReference type="NCBI Taxonomy" id="1704032"/>
    <lineage>
        <taxon>Bacteria</taxon>
        <taxon>candidate division KD3-62</taxon>
    </lineage>
</organism>
<dbReference type="InterPro" id="IPR041095">
    <property type="entry name" value="EFG_II"/>
</dbReference>
<evidence type="ECO:0000256" key="2">
    <source>
        <dbReference type="ARBA" id="ARBA00022475"/>
    </source>
</evidence>
<reference evidence="14 15" key="1">
    <citation type="journal article" date="2015" name="Microbiome">
        <title>Genomic resolution of linkages in carbon, nitrogen, and sulfur cycling among widespread estuary sediment bacteria.</title>
        <authorList>
            <person name="Baker B.J."/>
            <person name="Lazar C.S."/>
            <person name="Teske A.P."/>
            <person name="Dick G.J."/>
        </authorList>
    </citation>
    <scope>NUCLEOTIDE SEQUENCE [LARGE SCALE GENOMIC DNA]</scope>
    <source>
        <strain evidence="14">DG_56</strain>
    </source>
</reference>
<dbReference type="InterPro" id="IPR031157">
    <property type="entry name" value="G_TR_CS"/>
</dbReference>
<dbReference type="InterPro" id="IPR027417">
    <property type="entry name" value="P-loop_NTPase"/>
</dbReference>
<dbReference type="CDD" id="cd01890">
    <property type="entry name" value="LepA"/>
    <property type="match status" value="1"/>
</dbReference>
<sequence>MTTMTDISRIRNFCIVAHINHGKSTLADRILEHTGLVTPREMREQVLDAMDLERERGITIKASAVRIPYRAQDGNDYVLNLIDTPGHVDFSYEVSRSLAACEGALLVVDAAQGVEAQTIANALLAVGHDLHIIPVINKIDLRSASVERTRDELEEMVGISADDAVPTSAKEGRGTTEVLEAIVQRIPPPAGDVEAPLRALIFDSHFDPYRGVIAYVRVREGRLRPGMRIRFMAAGGEFEVADVGVFKMRMEPAQELVAGEVGYVAAGGKNIGDARVGDTITDARHPAPEPLPGYREAKPMVFCGIYPSEGTDYHVLRDALEKLQLNDPALHFEPESSAALGFGFRCGFLGLLHMEIVQERLEREYQLELIATSPSVVYRVTTTDGQVTEIENPSAMPEAQRIAETEEPYILATIMAPGDYVGPCLELCQERRGIQKSIDYSQTGRVILTYELPLSGMLFDFFNQLKSRSRGFASFDYELIGYRAAELARMNILINGQIVDALSFITHRERAYRRGKALVERLRKLLPRQMFEVRIQAALDARIIASETIKPLRKNVIAKCYGGDVTRKRKLLEKQKAGKKRMKQVGNVNIPQEAFMSVLKIEE</sequence>
<dbReference type="Pfam" id="PF06421">
    <property type="entry name" value="LepA_C"/>
    <property type="match status" value="1"/>
</dbReference>
<dbReference type="Pfam" id="PF03144">
    <property type="entry name" value="GTP_EFTU_D2"/>
    <property type="match status" value="1"/>
</dbReference>
<keyword evidence="2 12" id="KW-1003">Cell membrane</keyword>
<dbReference type="HAMAP" id="MF_00071">
    <property type="entry name" value="LepA"/>
    <property type="match status" value="1"/>
</dbReference>
<evidence type="ECO:0000313" key="14">
    <source>
        <dbReference type="EMBL" id="KPJ63491.1"/>
    </source>
</evidence>
<dbReference type="Pfam" id="PF14492">
    <property type="entry name" value="EFG_III"/>
    <property type="match status" value="1"/>
</dbReference>
<dbReference type="CDD" id="cd03709">
    <property type="entry name" value="lepA_C"/>
    <property type="match status" value="1"/>
</dbReference>
<dbReference type="FunFam" id="3.40.50.300:FF:000078">
    <property type="entry name" value="Elongation factor 4"/>
    <property type="match status" value="1"/>
</dbReference>
<dbReference type="FunFam" id="3.30.70.870:FF:000004">
    <property type="entry name" value="Translation factor GUF1, mitochondrial"/>
    <property type="match status" value="1"/>
</dbReference>
<protein>
    <recommendedName>
        <fullName evidence="11 12">Elongation factor 4</fullName>
        <shortName evidence="12">EF-4</shortName>
        <ecNumber evidence="11 12">3.6.5.n1</ecNumber>
    </recommendedName>
    <alternativeName>
        <fullName evidence="12">Ribosomal back-translocase LepA</fullName>
    </alternativeName>
</protein>
<keyword evidence="6 12" id="KW-0342">GTP-binding</keyword>
<gene>
    <name evidence="12" type="primary">lepA</name>
    <name evidence="14" type="ORF">AMK68_03860</name>
</gene>
<evidence type="ECO:0000256" key="9">
    <source>
        <dbReference type="ARBA" id="ARBA00057626"/>
    </source>
</evidence>
<dbReference type="PANTHER" id="PTHR43512">
    <property type="entry name" value="TRANSLATION FACTOR GUF1-RELATED"/>
    <property type="match status" value="1"/>
</dbReference>
<name>A0A0S7XMT2_9BACT</name>
<dbReference type="InterPro" id="IPR000640">
    <property type="entry name" value="EFG_V-like"/>
</dbReference>
<dbReference type="InterPro" id="IPR038363">
    <property type="entry name" value="LepA_C_sf"/>
</dbReference>
<dbReference type="Pfam" id="PF00679">
    <property type="entry name" value="EFG_C"/>
    <property type="match status" value="1"/>
</dbReference>
<dbReference type="CDD" id="cd03699">
    <property type="entry name" value="EF4_II"/>
    <property type="match status" value="1"/>
</dbReference>
<proteinExistence type="inferred from homology"/>
<dbReference type="InterPro" id="IPR035654">
    <property type="entry name" value="LepA_IV"/>
</dbReference>
<dbReference type="AlphaFoldDB" id="A0A0S7XMT2"/>
<comment type="similarity">
    <text evidence="1 12">Belongs to the TRAFAC class translation factor GTPase superfamily. Classic translation factor GTPase family. LepA subfamily.</text>
</comment>
<comment type="function">
    <text evidence="9 12">Required for accurate and efficient protein synthesis under certain stress conditions. May act as a fidelity factor of the translation reaction, by catalyzing a one-codon backward translocation of tRNAs on improperly translocated ribosomes. Back-translocation proceeds from a post-translocation (POST) complex to a pre-translocation (PRE) complex, thus giving elongation factor G a second chance to translocate the tRNAs correctly. Binds to ribosomes in a GTP-dependent manner.</text>
</comment>
<dbReference type="InterPro" id="IPR006297">
    <property type="entry name" value="EF-4"/>
</dbReference>
<dbReference type="GO" id="GO:0045727">
    <property type="term" value="P:positive regulation of translation"/>
    <property type="evidence" value="ECO:0007669"/>
    <property type="project" value="UniProtKB-UniRule"/>
</dbReference>
<dbReference type="Pfam" id="PF00009">
    <property type="entry name" value="GTP_EFTU"/>
    <property type="match status" value="1"/>
</dbReference>
<evidence type="ECO:0000256" key="11">
    <source>
        <dbReference type="ARBA" id="ARBA00066744"/>
    </source>
</evidence>
<dbReference type="GO" id="GO:0005886">
    <property type="term" value="C:plasma membrane"/>
    <property type="evidence" value="ECO:0007669"/>
    <property type="project" value="UniProtKB-SubCell"/>
</dbReference>
<dbReference type="SUPFAM" id="SSF54980">
    <property type="entry name" value="EF-G C-terminal domain-like"/>
    <property type="match status" value="2"/>
</dbReference>
<evidence type="ECO:0000256" key="3">
    <source>
        <dbReference type="ARBA" id="ARBA00022741"/>
    </source>
</evidence>
<dbReference type="InterPro" id="IPR009000">
    <property type="entry name" value="Transl_B-barrel_sf"/>
</dbReference>
<dbReference type="NCBIfam" id="TIGR01393">
    <property type="entry name" value="lepA"/>
    <property type="match status" value="1"/>
</dbReference>
<comment type="catalytic activity">
    <reaction evidence="8 12">
        <text>GTP + H2O = GDP + phosphate + H(+)</text>
        <dbReference type="Rhea" id="RHEA:19669"/>
        <dbReference type="ChEBI" id="CHEBI:15377"/>
        <dbReference type="ChEBI" id="CHEBI:15378"/>
        <dbReference type="ChEBI" id="CHEBI:37565"/>
        <dbReference type="ChEBI" id="CHEBI:43474"/>
        <dbReference type="ChEBI" id="CHEBI:58189"/>
        <dbReference type="EC" id="3.6.5.n1"/>
    </reaction>
</comment>
<keyword evidence="5 12" id="KW-0648">Protein biosynthesis</keyword>